<dbReference type="AlphaFoldDB" id="A0A1H1TNT3"/>
<keyword evidence="9" id="KW-1185">Reference proteome</keyword>
<sequence length="406" mass="44105">MYSFSPAFVTPMSSPIRDLFKYLSEPGMISFAGGYPDPEMFDVEGLREASVKAFQNSRTCLQYGGTDGSPELKAQIIRIMRSRGASAQPENVIVTTGSQQAFDLLMRVLVSAGDRVLVEQPTYTTNIQALHTYQARMTPVPIDADGLDIAALERLLANAEADADLPKLLYTVPTFGNPSGATLSLARRLRLLELAVQYRFVIVEDDPYSELRFSGEPVSSLLALAKQVPGASDWIVYLASLSKIVAPGIRVGWAIAPTEIARRIYVAKQSADVGSSPWTQGIAAEYLASGKLEAHLEKIRQGYGEKCRALSQGLKDLVGDAITFHEPQGGMFIWAKLTGGYKAAGLLHEAIPRKVIFVPGTGFHAVDPDYSTLRLSFSAPTQDEIFEGVRRLGEALVAVHATARSH</sequence>
<evidence type="ECO:0000313" key="9">
    <source>
        <dbReference type="Proteomes" id="UP000243359"/>
    </source>
</evidence>
<dbReference type="InterPro" id="IPR015422">
    <property type="entry name" value="PyrdxlP-dep_Trfase_small"/>
</dbReference>
<dbReference type="Gene3D" id="3.90.1150.10">
    <property type="entry name" value="Aspartate Aminotransferase, domain 1"/>
    <property type="match status" value="1"/>
</dbReference>
<evidence type="ECO:0000256" key="5">
    <source>
        <dbReference type="ARBA" id="ARBA00022679"/>
    </source>
</evidence>
<evidence type="ECO:0000313" key="8">
    <source>
        <dbReference type="EMBL" id="SDS61229.1"/>
    </source>
</evidence>
<dbReference type="Pfam" id="PF00155">
    <property type="entry name" value="Aminotran_1_2"/>
    <property type="match status" value="1"/>
</dbReference>
<dbReference type="InterPro" id="IPR004839">
    <property type="entry name" value="Aminotransferase_I/II_large"/>
</dbReference>
<gene>
    <name evidence="8" type="ORF">SAMN05216221_2205</name>
</gene>
<dbReference type="Proteomes" id="UP000243359">
    <property type="component" value="Chromosome I"/>
</dbReference>
<dbReference type="STRING" id="1392877.SAMN05216221_2205"/>
<comment type="subunit">
    <text evidence="3">Homodimer.</text>
</comment>
<dbReference type="EMBL" id="LT629751">
    <property type="protein sequence ID" value="SDS61229.1"/>
    <property type="molecule type" value="Genomic_DNA"/>
</dbReference>
<dbReference type="InterPro" id="IPR050859">
    <property type="entry name" value="Class-I_PLP-dep_aminotransf"/>
</dbReference>
<dbReference type="RefSeq" id="WP_090348988.1">
    <property type="nucleotide sequence ID" value="NZ_LT629751.1"/>
</dbReference>
<dbReference type="PANTHER" id="PTHR42790:SF19">
    <property type="entry name" value="KYNURENINE_ALPHA-AMINOADIPATE AMINOTRANSFERASE, MITOCHONDRIAL"/>
    <property type="match status" value="1"/>
</dbReference>
<feature type="domain" description="Aminotransferase class I/classII large" evidence="7">
    <location>
        <begin position="42"/>
        <end position="392"/>
    </location>
</feature>
<evidence type="ECO:0000256" key="3">
    <source>
        <dbReference type="ARBA" id="ARBA00011738"/>
    </source>
</evidence>
<dbReference type="OrthoDB" id="9804020at2"/>
<keyword evidence="8" id="KW-0238">DNA-binding</keyword>
<dbReference type="Gene3D" id="3.40.640.10">
    <property type="entry name" value="Type I PLP-dependent aspartate aminotransferase-like (Major domain)"/>
    <property type="match status" value="1"/>
</dbReference>
<dbReference type="CDD" id="cd00609">
    <property type="entry name" value="AAT_like"/>
    <property type="match status" value="1"/>
</dbReference>
<keyword evidence="6" id="KW-0663">Pyridoxal phosphate</keyword>
<evidence type="ECO:0000256" key="2">
    <source>
        <dbReference type="ARBA" id="ARBA00007441"/>
    </source>
</evidence>
<comment type="cofactor">
    <cofactor evidence="1">
        <name>pyridoxal 5'-phosphate</name>
        <dbReference type="ChEBI" id="CHEBI:597326"/>
    </cofactor>
</comment>
<evidence type="ECO:0000256" key="6">
    <source>
        <dbReference type="ARBA" id="ARBA00022898"/>
    </source>
</evidence>
<organism evidence="8 9">
    <name type="scientific">Pseudomonas oryzae</name>
    <dbReference type="NCBI Taxonomy" id="1392877"/>
    <lineage>
        <taxon>Bacteria</taxon>
        <taxon>Pseudomonadati</taxon>
        <taxon>Pseudomonadota</taxon>
        <taxon>Gammaproteobacteria</taxon>
        <taxon>Pseudomonadales</taxon>
        <taxon>Pseudomonadaceae</taxon>
        <taxon>Pseudomonas</taxon>
    </lineage>
</organism>
<dbReference type="GO" id="GO:0008483">
    <property type="term" value="F:transaminase activity"/>
    <property type="evidence" value="ECO:0007669"/>
    <property type="project" value="UniProtKB-KW"/>
</dbReference>
<dbReference type="GO" id="GO:0003677">
    <property type="term" value="F:DNA binding"/>
    <property type="evidence" value="ECO:0007669"/>
    <property type="project" value="UniProtKB-KW"/>
</dbReference>
<dbReference type="InterPro" id="IPR015421">
    <property type="entry name" value="PyrdxlP-dep_Trfase_major"/>
</dbReference>
<dbReference type="GO" id="GO:1901605">
    <property type="term" value="P:alpha-amino acid metabolic process"/>
    <property type="evidence" value="ECO:0007669"/>
    <property type="project" value="TreeGrafter"/>
</dbReference>
<reference evidence="9" key="1">
    <citation type="submission" date="2016-10" db="EMBL/GenBank/DDBJ databases">
        <authorList>
            <person name="Varghese N."/>
            <person name="Submissions S."/>
        </authorList>
    </citation>
    <scope>NUCLEOTIDE SEQUENCE [LARGE SCALE GENOMIC DNA]</scope>
    <source>
        <strain evidence="9">KCTC 32247</strain>
    </source>
</reference>
<dbReference type="GO" id="GO:0030170">
    <property type="term" value="F:pyridoxal phosphate binding"/>
    <property type="evidence" value="ECO:0007669"/>
    <property type="project" value="InterPro"/>
</dbReference>
<dbReference type="InterPro" id="IPR015424">
    <property type="entry name" value="PyrdxlP-dep_Trfase"/>
</dbReference>
<evidence type="ECO:0000256" key="4">
    <source>
        <dbReference type="ARBA" id="ARBA00022576"/>
    </source>
</evidence>
<name>A0A1H1TNT3_9PSED</name>
<evidence type="ECO:0000256" key="1">
    <source>
        <dbReference type="ARBA" id="ARBA00001933"/>
    </source>
</evidence>
<keyword evidence="4 8" id="KW-0032">Aminotransferase</keyword>
<proteinExistence type="inferred from homology"/>
<dbReference type="PANTHER" id="PTHR42790">
    <property type="entry name" value="AMINOTRANSFERASE"/>
    <property type="match status" value="1"/>
</dbReference>
<keyword evidence="5 8" id="KW-0808">Transferase</keyword>
<dbReference type="FunFam" id="3.40.640.10:FF:000053">
    <property type="entry name" value="Aminotransferase, class I"/>
    <property type="match status" value="1"/>
</dbReference>
<protein>
    <submittedName>
        <fullName evidence="8">DNA-binding transcriptional regulator, MocR family, contains an aminotransferase domain</fullName>
    </submittedName>
</protein>
<evidence type="ECO:0000259" key="7">
    <source>
        <dbReference type="Pfam" id="PF00155"/>
    </source>
</evidence>
<comment type="similarity">
    <text evidence="2">Belongs to the class-I pyridoxal-phosphate-dependent aminotransferase family.</text>
</comment>
<dbReference type="SUPFAM" id="SSF53383">
    <property type="entry name" value="PLP-dependent transferases"/>
    <property type="match status" value="1"/>
</dbReference>
<accession>A0A1H1TNT3</accession>